<evidence type="ECO:0000313" key="1">
    <source>
        <dbReference type="EMBL" id="CAE0729863.1"/>
    </source>
</evidence>
<sequence length="110" mass="12515">MRYTLSNKESNRINHCFGSCSNLQFRPFRQPFLDKKNLHFLLLPSILSNAFVIGDGLRRVLPKLYTDEVEDGVTCEILSSTSILSNDDDDDSSHIDKIISMDTFLMGNVE</sequence>
<proteinExistence type="predicted"/>
<dbReference type="EMBL" id="HBIX01034658">
    <property type="protein sequence ID" value="CAE0729863.1"/>
    <property type="molecule type" value="Transcribed_RNA"/>
</dbReference>
<dbReference type="AlphaFoldDB" id="A0A7S4AXF9"/>
<accession>A0A7S4AXF9</accession>
<organism evidence="1">
    <name type="scientific">Pseudo-nitzschia australis</name>
    <dbReference type="NCBI Taxonomy" id="44445"/>
    <lineage>
        <taxon>Eukaryota</taxon>
        <taxon>Sar</taxon>
        <taxon>Stramenopiles</taxon>
        <taxon>Ochrophyta</taxon>
        <taxon>Bacillariophyta</taxon>
        <taxon>Bacillariophyceae</taxon>
        <taxon>Bacillariophycidae</taxon>
        <taxon>Bacillariales</taxon>
        <taxon>Bacillariaceae</taxon>
        <taxon>Pseudo-nitzschia</taxon>
    </lineage>
</organism>
<gene>
    <name evidence="1" type="ORF">PAUS00366_LOCUS22648</name>
</gene>
<name>A0A7S4AXF9_9STRA</name>
<reference evidence="1" key="1">
    <citation type="submission" date="2021-01" db="EMBL/GenBank/DDBJ databases">
        <authorList>
            <person name="Corre E."/>
            <person name="Pelletier E."/>
            <person name="Niang G."/>
            <person name="Scheremetjew M."/>
            <person name="Finn R."/>
            <person name="Kale V."/>
            <person name="Holt S."/>
            <person name="Cochrane G."/>
            <person name="Meng A."/>
            <person name="Brown T."/>
            <person name="Cohen L."/>
        </authorList>
    </citation>
    <scope>NUCLEOTIDE SEQUENCE</scope>
    <source>
        <strain evidence="1">10249 10 AB</strain>
    </source>
</reference>
<protein>
    <submittedName>
        <fullName evidence="1">Uncharacterized protein</fullName>
    </submittedName>
</protein>